<feature type="transmembrane region" description="Helical" evidence="1">
    <location>
        <begin position="12"/>
        <end position="30"/>
    </location>
</feature>
<name>M6V9J8_9LEPT</name>
<evidence type="ECO:0000313" key="2">
    <source>
        <dbReference type="EMBL" id="EMO51731.1"/>
    </source>
</evidence>
<dbReference type="AlphaFoldDB" id="M6V9J8"/>
<dbReference type="Proteomes" id="UP000012112">
    <property type="component" value="Unassembled WGS sequence"/>
</dbReference>
<keyword evidence="1" id="KW-0472">Membrane</keyword>
<protein>
    <submittedName>
        <fullName evidence="2">Uncharacterized protein</fullName>
    </submittedName>
</protein>
<comment type="caution">
    <text evidence="2">The sequence shown here is derived from an EMBL/GenBank/DDBJ whole genome shotgun (WGS) entry which is preliminary data.</text>
</comment>
<evidence type="ECO:0000256" key="1">
    <source>
        <dbReference type="SAM" id="Phobius"/>
    </source>
</evidence>
<dbReference type="EMBL" id="AKWD02000066">
    <property type="protein sequence ID" value="EMO51731.1"/>
    <property type="molecule type" value="Genomic_DNA"/>
</dbReference>
<gene>
    <name evidence="2" type="ORF">LEP1GSC172_2453</name>
</gene>
<sequence>MDILIQIILLKIEILISMIFLVTTMTTSAYKTEKDLNGFEIYSWFSKDYAYEKVGHIPNIRVCSKSSVPNADRNKFKTECARLIKLLFNNTKALYLVRFVLTQTELTRVEKSKGVWGSLKTTSKQELIFGEEIEFKTKDTLIRTGAAKINNIGALKSISVLEKGPLSNFIISSNTELTKNNLVDLTNEFANSEKKLLIFPLIIHALQNFEGLIRFGDSGEEVCIDYIYIKPKSEPATPKNNRGN</sequence>
<accession>M6V9J8</accession>
<proteinExistence type="predicted"/>
<organism evidence="2 3">
    <name type="scientific">Leptospira noguchii</name>
    <dbReference type="NCBI Taxonomy" id="28182"/>
    <lineage>
        <taxon>Bacteria</taxon>
        <taxon>Pseudomonadati</taxon>
        <taxon>Spirochaetota</taxon>
        <taxon>Spirochaetia</taxon>
        <taxon>Leptospirales</taxon>
        <taxon>Leptospiraceae</taxon>
        <taxon>Leptospira</taxon>
    </lineage>
</organism>
<reference evidence="2 3" key="1">
    <citation type="submission" date="2013-01" db="EMBL/GenBank/DDBJ databases">
        <authorList>
            <person name="Harkins D.M."/>
            <person name="Durkin A.S."/>
            <person name="Brinkac L.M."/>
            <person name="Haft D.H."/>
            <person name="Selengut J.D."/>
            <person name="Sanka R."/>
            <person name="DePew J."/>
            <person name="Purushe J."/>
            <person name="Matthias M.A."/>
            <person name="Vinetz J.M."/>
            <person name="Sutton G.G."/>
            <person name="Nierman W.C."/>
            <person name="Fouts D.E."/>
        </authorList>
    </citation>
    <scope>NUCLEOTIDE SEQUENCE [LARGE SCALE GENOMIC DNA]</scope>
    <source>
        <strain evidence="2 3">HAI1536</strain>
    </source>
</reference>
<keyword evidence="1" id="KW-0812">Transmembrane</keyword>
<keyword evidence="1" id="KW-1133">Transmembrane helix</keyword>
<evidence type="ECO:0000313" key="3">
    <source>
        <dbReference type="Proteomes" id="UP000012112"/>
    </source>
</evidence>